<sequence>MSQFLQEILPCSQTTSLFFQRFQDDILAGRKTITIRDESESHFKTGDVLRVGRFEDDGYFCTIEVTATSTVTLDTLTEKHAKQEKYDPD</sequence>
<dbReference type="SUPFAM" id="SSF88697">
    <property type="entry name" value="PUA domain-like"/>
    <property type="match status" value="1"/>
</dbReference>
<name>A0A377K105_ECOLX</name>
<keyword evidence="1" id="KW-0378">Hydrolase</keyword>
<dbReference type="Pfam" id="PF04266">
    <property type="entry name" value="ASCH"/>
    <property type="match status" value="1"/>
</dbReference>
<protein>
    <submittedName>
        <fullName evidence="3">Putative cytoplasmic protein</fullName>
    </submittedName>
</protein>
<dbReference type="InterPro" id="IPR008314">
    <property type="entry name" value="AC4CH"/>
</dbReference>
<dbReference type="InterPro" id="IPR015947">
    <property type="entry name" value="PUA-like_sf"/>
</dbReference>
<evidence type="ECO:0000256" key="1">
    <source>
        <dbReference type="ARBA" id="ARBA00022801"/>
    </source>
</evidence>
<proteinExistence type="predicted"/>
<dbReference type="SMART" id="SM01022">
    <property type="entry name" value="ASCH"/>
    <property type="match status" value="1"/>
</dbReference>
<reference evidence="3 4" key="1">
    <citation type="submission" date="2018-06" db="EMBL/GenBank/DDBJ databases">
        <authorList>
            <consortium name="Pathogen Informatics"/>
            <person name="Doyle S."/>
        </authorList>
    </citation>
    <scope>NUCLEOTIDE SEQUENCE [LARGE SCALE GENOMIC DNA]</scope>
    <source>
        <strain evidence="3 4">NCTC9075</strain>
    </source>
</reference>
<dbReference type="GO" id="GO:0005829">
    <property type="term" value="C:cytosol"/>
    <property type="evidence" value="ECO:0007669"/>
    <property type="project" value="TreeGrafter"/>
</dbReference>
<dbReference type="Gene3D" id="2.30.130.30">
    <property type="entry name" value="Hypothetical protein"/>
    <property type="match status" value="1"/>
</dbReference>
<organism evidence="3 4">
    <name type="scientific">Escherichia coli</name>
    <dbReference type="NCBI Taxonomy" id="562"/>
    <lineage>
        <taxon>Bacteria</taxon>
        <taxon>Pseudomonadati</taxon>
        <taxon>Pseudomonadota</taxon>
        <taxon>Gammaproteobacteria</taxon>
        <taxon>Enterobacterales</taxon>
        <taxon>Enterobacteriaceae</taxon>
        <taxon>Escherichia</taxon>
    </lineage>
</organism>
<dbReference type="EMBL" id="UGEM01000004">
    <property type="protein sequence ID" value="STP17998.1"/>
    <property type="molecule type" value="Genomic_DNA"/>
</dbReference>
<accession>A0A377K105</accession>
<dbReference type="NCBIfam" id="NF003443">
    <property type="entry name" value="PRK04980.1"/>
    <property type="match status" value="1"/>
</dbReference>
<dbReference type="AlphaFoldDB" id="A0A377K105"/>
<gene>
    <name evidence="3" type="primary">yqfB_1</name>
    <name evidence="3" type="ORF">NCTC9075_01435</name>
</gene>
<feature type="domain" description="ASCH" evidence="2">
    <location>
        <begin position="17"/>
        <end position="89"/>
    </location>
</feature>
<evidence type="ECO:0000259" key="2">
    <source>
        <dbReference type="SMART" id="SM01022"/>
    </source>
</evidence>
<dbReference type="GO" id="GO:0016787">
    <property type="term" value="F:hydrolase activity"/>
    <property type="evidence" value="ECO:0007669"/>
    <property type="project" value="UniProtKB-KW"/>
</dbReference>
<dbReference type="PANTHER" id="PTHR38088">
    <property type="entry name" value="UCP029143 FAMILY PROTEIN"/>
    <property type="match status" value="1"/>
</dbReference>
<evidence type="ECO:0000313" key="3">
    <source>
        <dbReference type="EMBL" id="STP17998.1"/>
    </source>
</evidence>
<dbReference type="InterPro" id="IPR007374">
    <property type="entry name" value="ASCH_domain"/>
</dbReference>
<dbReference type="Proteomes" id="UP000254181">
    <property type="component" value="Unassembled WGS sequence"/>
</dbReference>
<evidence type="ECO:0000313" key="4">
    <source>
        <dbReference type="Proteomes" id="UP000254181"/>
    </source>
</evidence>
<dbReference type="PANTHER" id="PTHR38088:SF2">
    <property type="entry name" value="UCP029143 FAMILY PROTEIN"/>
    <property type="match status" value="1"/>
</dbReference>
<dbReference type="CDD" id="cd06552">
    <property type="entry name" value="ASCH_yqfb_like"/>
    <property type="match status" value="1"/>
</dbReference>